<evidence type="ECO:0000313" key="3">
    <source>
        <dbReference type="Proteomes" id="UP001596145"/>
    </source>
</evidence>
<organism evidence="2 3">
    <name type="scientific">Halorubrum glutamatedens</name>
    <dbReference type="NCBI Taxonomy" id="2707018"/>
    <lineage>
        <taxon>Archaea</taxon>
        <taxon>Methanobacteriati</taxon>
        <taxon>Methanobacteriota</taxon>
        <taxon>Stenosarchaea group</taxon>
        <taxon>Halobacteria</taxon>
        <taxon>Halobacteriales</taxon>
        <taxon>Haloferacaceae</taxon>
        <taxon>Halorubrum</taxon>
    </lineage>
</organism>
<dbReference type="InterPro" id="IPR025669">
    <property type="entry name" value="AAA_dom"/>
</dbReference>
<dbReference type="CDD" id="cd02042">
    <property type="entry name" value="ParAB_family"/>
    <property type="match status" value="1"/>
</dbReference>
<reference evidence="2 3" key="1">
    <citation type="journal article" date="2019" name="Int. J. Syst. Evol. Microbiol.">
        <title>The Global Catalogue of Microorganisms (GCM) 10K type strain sequencing project: providing services to taxonomists for standard genome sequencing and annotation.</title>
        <authorList>
            <consortium name="The Broad Institute Genomics Platform"/>
            <consortium name="The Broad Institute Genome Sequencing Center for Infectious Disease"/>
            <person name="Wu L."/>
            <person name="Ma J."/>
        </authorList>
    </citation>
    <scope>NUCLEOTIDE SEQUENCE [LARGE SCALE GENOMIC DNA]</scope>
    <source>
        <strain evidence="2 3">CGMCC 1.16026</strain>
    </source>
</reference>
<keyword evidence="3" id="KW-1185">Reference proteome</keyword>
<evidence type="ECO:0000313" key="2">
    <source>
        <dbReference type="EMBL" id="MFC5134769.1"/>
    </source>
</evidence>
<dbReference type="Proteomes" id="UP001596145">
    <property type="component" value="Unassembled WGS sequence"/>
</dbReference>
<evidence type="ECO:0000259" key="1">
    <source>
        <dbReference type="Pfam" id="PF13614"/>
    </source>
</evidence>
<dbReference type="Pfam" id="PF13614">
    <property type="entry name" value="AAA_31"/>
    <property type="match status" value="1"/>
</dbReference>
<proteinExistence type="predicted"/>
<dbReference type="AlphaFoldDB" id="A0ABD5QRL0"/>
<protein>
    <submittedName>
        <fullName evidence="2">ParA family protein</fullName>
    </submittedName>
</protein>
<feature type="domain" description="AAA" evidence="1">
    <location>
        <begin position="8"/>
        <end position="175"/>
    </location>
</feature>
<dbReference type="RefSeq" id="WP_122106743.1">
    <property type="nucleotide sequence ID" value="NZ_JBHSKV010000011.1"/>
</dbReference>
<dbReference type="SUPFAM" id="SSF52540">
    <property type="entry name" value="P-loop containing nucleoside triphosphate hydrolases"/>
    <property type="match status" value="1"/>
</dbReference>
<dbReference type="PANTHER" id="PTHR13696">
    <property type="entry name" value="P-LOOP CONTAINING NUCLEOSIDE TRIPHOSPHATE HYDROLASE"/>
    <property type="match status" value="1"/>
</dbReference>
<dbReference type="InterPro" id="IPR027417">
    <property type="entry name" value="P-loop_NTPase"/>
</dbReference>
<sequence>MSETEPRAVSVGVLKGGFGKTTTAINTARELAHRNGSALVIDLDDNGHMTRQLGFEDEFTSGVNHTQRVLVDSEEPIQYITNVVDGLDLFPAHTELESVENELRNATMGSARLRKHLVDPLLGDEYDYIVVDCPANRGKLNDNAMYATRNIIIPLKPESGYDSGLSNTIQRLVEEAREYFELNILAVTPTALNSRIDQDTRDRGLLEQLNSLDIADEIIPSYARITHEEWDAIDVGEYEGGLPGIRFRGAIDAAHDAALPVRDYDESCDQLENYAELAQIVEQGGIDR</sequence>
<dbReference type="EMBL" id="JBHSKV010000011">
    <property type="protein sequence ID" value="MFC5134769.1"/>
    <property type="molecule type" value="Genomic_DNA"/>
</dbReference>
<dbReference type="PANTHER" id="PTHR13696:SF99">
    <property type="entry name" value="COBYRINIC ACID AC-DIAMIDE SYNTHASE"/>
    <property type="match status" value="1"/>
</dbReference>
<name>A0ABD5QRL0_9EURY</name>
<comment type="caution">
    <text evidence="2">The sequence shown here is derived from an EMBL/GenBank/DDBJ whole genome shotgun (WGS) entry which is preliminary data.</text>
</comment>
<gene>
    <name evidence="2" type="ORF">ACFPJA_08585</name>
</gene>
<accession>A0ABD5QRL0</accession>
<dbReference type="InterPro" id="IPR050678">
    <property type="entry name" value="DNA_Partitioning_ATPase"/>
</dbReference>
<dbReference type="Gene3D" id="3.40.50.300">
    <property type="entry name" value="P-loop containing nucleotide triphosphate hydrolases"/>
    <property type="match status" value="1"/>
</dbReference>